<organism evidence="1">
    <name type="scientific">Arundo donax</name>
    <name type="common">Giant reed</name>
    <name type="synonym">Donax arundinaceus</name>
    <dbReference type="NCBI Taxonomy" id="35708"/>
    <lineage>
        <taxon>Eukaryota</taxon>
        <taxon>Viridiplantae</taxon>
        <taxon>Streptophyta</taxon>
        <taxon>Embryophyta</taxon>
        <taxon>Tracheophyta</taxon>
        <taxon>Spermatophyta</taxon>
        <taxon>Magnoliopsida</taxon>
        <taxon>Liliopsida</taxon>
        <taxon>Poales</taxon>
        <taxon>Poaceae</taxon>
        <taxon>PACMAD clade</taxon>
        <taxon>Arundinoideae</taxon>
        <taxon>Arundineae</taxon>
        <taxon>Arundo</taxon>
    </lineage>
</organism>
<evidence type="ECO:0000313" key="1">
    <source>
        <dbReference type="EMBL" id="JAE17356.1"/>
    </source>
</evidence>
<sequence>MNHYWMVKNRSGAILFLASGRDNPNSYFNFRSFTPSIICKVLAKVILR</sequence>
<dbReference type="EMBL" id="GBRH01180540">
    <property type="protein sequence ID" value="JAE17356.1"/>
    <property type="molecule type" value="Transcribed_RNA"/>
</dbReference>
<reference evidence="1" key="2">
    <citation type="journal article" date="2015" name="Data Brief">
        <title>Shoot transcriptome of the giant reed, Arundo donax.</title>
        <authorList>
            <person name="Barrero R.A."/>
            <person name="Guerrero F.D."/>
            <person name="Moolhuijzen P."/>
            <person name="Goolsby J.A."/>
            <person name="Tidwell J."/>
            <person name="Bellgard S.E."/>
            <person name="Bellgard M.I."/>
        </authorList>
    </citation>
    <scope>NUCLEOTIDE SEQUENCE</scope>
    <source>
        <tissue evidence="1">Shoot tissue taken approximately 20 cm above the soil surface</tissue>
    </source>
</reference>
<reference evidence="1" key="1">
    <citation type="submission" date="2014-09" db="EMBL/GenBank/DDBJ databases">
        <authorList>
            <person name="Magalhaes I.L.F."/>
            <person name="Oliveira U."/>
            <person name="Santos F.R."/>
            <person name="Vidigal T.H.D.A."/>
            <person name="Brescovit A.D."/>
            <person name="Santos A.J."/>
        </authorList>
    </citation>
    <scope>NUCLEOTIDE SEQUENCE</scope>
    <source>
        <tissue evidence="1">Shoot tissue taken approximately 20 cm above the soil surface</tissue>
    </source>
</reference>
<name>A0A0A9G487_ARUDO</name>
<proteinExistence type="predicted"/>
<accession>A0A0A9G487</accession>
<dbReference type="AlphaFoldDB" id="A0A0A9G487"/>
<protein>
    <submittedName>
        <fullName evidence="1">Uncharacterized protein</fullName>
    </submittedName>
</protein>